<protein>
    <submittedName>
        <fullName evidence="1">Uncharacterized protein</fullName>
    </submittedName>
</protein>
<accession>A0A6J5LSF4</accession>
<dbReference type="EMBL" id="LR796333">
    <property type="protein sequence ID" value="CAB4137534.1"/>
    <property type="molecule type" value="Genomic_DNA"/>
</dbReference>
<reference evidence="1" key="1">
    <citation type="submission" date="2020-04" db="EMBL/GenBank/DDBJ databases">
        <authorList>
            <person name="Chiriac C."/>
            <person name="Salcher M."/>
            <person name="Ghai R."/>
            <person name="Kavagutti S V."/>
        </authorList>
    </citation>
    <scope>NUCLEOTIDE SEQUENCE</scope>
</reference>
<sequence length="150" mass="16912">MNSKQENQNFLKVNDIKVGDIAPTKFGIELIADSIQEQINDGLLDPLEVAIKFNSIEQLAKSVKTRITDNVLTELTKHPKGKAEVLGASVSEMVTVKYDYSDLPGWTELEEQIKVLKEQQKEIEDKERTYFKGNLPIKSASSTFKIQLSK</sequence>
<name>A0A6J5LSF4_9CAUD</name>
<organism evidence="1">
    <name type="scientific">uncultured Caudovirales phage</name>
    <dbReference type="NCBI Taxonomy" id="2100421"/>
    <lineage>
        <taxon>Viruses</taxon>
        <taxon>Duplodnaviria</taxon>
        <taxon>Heunggongvirae</taxon>
        <taxon>Uroviricota</taxon>
        <taxon>Caudoviricetes</taxon>
        <taxon>Peduoviridae</taxon>
        <taxon>Maltschvirus</taxon>
        <taxon>Maltschvirus maltsch</taxon>
    </lineage>
</organism>
<evidence type="ECO:0000313" key="1">
    <source>
        <dbReference type="EMBL" id="CAB4137534.1"/>
    </source>
</evidence>
<gene>
    <name evidence="1" type="ORF">UFOVP321_38</name>
</gene>
<proteinExistence type="predicted"/>